<organism evidence="1 2">
    <name type="scientific">Geobacillus subterraneus</name>
    <dbReference type="NCBI Taxonomy" id="129338"/>
    <lineage>
        <taxon>Bacteria</taxon>
        <taxon>Bacillati</taxon>
        <taxon>Bacillota</taxon>
        <taxon>Bacilli</taxon>
        <taxon>Bacillales</taxon>
        <taxon>Anoxybacillaceae</taxon>
        <taxon>Geobacillus</taxon>
    </lineage>
</organism>
<dbReference type="AlphaFoldDB" id="A0A679FUW3"/>
<sequence length="69" mass="8068">MSTLEAVVIDGQKYLPIIENDEVIGVKRFNEKHGMWVVVKFIESNVNAERELLEMLTQEYIRQKTESNN</sequence>
<evidence type="ECO:0000313" key="2">
    <source>
        <dbReference type="Proteomes" id="UP000501421"/>
    </source>
</evidence>
<dbReference type="EMBL" id="AP022557">
    <property type="protein sequence ID" value="BBW98779.1"/>
    <property type="molecule type" value="Genomic_DNA"/>
</dbReference>
<evidence type="ECO:0000313" key="1">
    <source>
        <dbReference type="EMBL" id="BBW98779.1"/>
    </source>
</evidence>
<keyword evidence="2" id="KW-1185">Reference proteome</keyword>
<dbReference type="RefSeq" id="WP_033020377.1">
    <property type="nucleotide sequence ID" value="NZ_AP022557.1"/>
</dbReference>
<protein>
    <submittedName>
        <fullName evidence="1">Uncharacterized protein</fullName>
    </submittedName>
</protein>
<dbReference type="Proteomes" id="UP000501421">
    <property type="component" value="Chromosome"/>
</dbReference>
<gene>
    <name evidence="1" type="ORF">GsuE55_36120</name>
</gene>
<reference evidence="2" key="1">
    <citation type="journal article" date="2020" name="Microbiol. Resour. Announc.">
        <title>Complete Genome Sequence of Geobacillus sp. Strain E55-1, Isolated from Mine Geyser in Japan.</title>
        <authorList>
            <person name="Miyazaki K."/>
            <person name="Hase E."/>
            <person name="Tokito N."/>
        </authorList>
    </citation>
    <scope>NUCLEOTIDE SEQUENCE [LARGE SCALE GENOMIC DNA]</scope>
    <source>
        <strain evidence="2">E55-1</strain>
    </source>
</reference>
<accession>A0A679FUW3</accession>
<proteinExistence type="predicted"/>
<name>A0A679FUW3_9BACL</name>